<comment type="subcellular location">
    <subcellularLocation>
        <location evidence="1">Membrane</location>
    </subcellularLocation>
</comment>
<dbReference type="InterPro" id="IPR002126">
    <property type="entry name" value="Cadherin-like_dom"/>
</dbReference>
<dbReference type="GO" id="GO:0008013">
    <property type="term" value="F:beta-catenin binding"/>
    <property type="evidence" value="ECO:0007669"/>
    <property type="project" value="TreeGrafter"/>
</dbReference>
<feature type="domain" description="Cadherin" evidence="6">
    <location>
        <begin position="3"/>
        <end position="96"/>
    </location>
</feature>
<dbReference type="Pfam" id="PF00028">
    <property type="entry name" value="Cadherin"/>
    <property type="match status" value="1"/>
</dbReference>
<keyword evidence="3 5" id="KW-0106">Calcium</keyword>
<evidence type="ECO:0000256" key="1">
    <source>
        <dbReference type="ARBA" id="ARBA00004370"/>
    </source>
</evidence>
<dbReference type="InterPro" id="IPR015919">
    <property type="entry name" value="Cadherin-like_sf"/>
</dbReference>
<dbReference type="FunFam" id="2.60.40.60:FF:000112">
    <property type="entry name" value="neural-cadherin isoform X1"/>
    <property type="match status" value="1"/>
</dbReference>
<dbReference type="PANTHER" id="PTHR24027">
    <property type="entry name" value="CADHERIN-23"/>
    <property type="match status" value="1"/>
</dbReference>
<dbReference type="PROSITE" id="PS50268">
    <property type="entry name" value="CADHERIN_2"/>
    <property type="match status" value="2"/>
</dbReference>
<proteinExistence type="predicted"/>
<dbReference type="CDD" id="cd11304">
    <property type="entry name" value="Cadherin_repeat"/>
    <property type="match status" value="3"/>
</dbReference>
<dbReference type="PRINTS" id="PR00205">
    <property type="entry name" value="CADHERIN"/>
</dbReference>
<evidence type="ECO:0000256" key="3">
    <source>
        <dbReference type="ARBA" id="ARBA00022837"/>
    </source>
</evidence>
<dbReference type="AlphaFoldDB" id="A0A8J5JSF6"/>
<comment type="caution">
    <text evidence="7">The sequence shown here is derived from an EMBL/GenBank/DDBJ whole genome shotgun (WGS) entry which is preliminary data.</text>
</comment>
<feature type="non-terminal residue" evidence="7">
    <location>
        <position position="286"/>
    </location>
</feature>
<protein>
    <submittedName>
        <fullName evidence="7">Neural-cadherin 2-like 2</fullName>
    </submittedName>
</protein>
<dbReference type="SMART" id="SM00112">
    <property type="entry name" value="CA"/>
    <property type="match status" value="2"/>
</dbReference>
<dbReference type="GO" id="GO:0016342">
    <property type="term" value="C:catenin complex"/>
    <property type="evidence" value="ECO:0007669"/>
    <property type="project" value="TreeGrafter"/>
</dbReference>
<dbReference type="EMBL" id="JAHLQT010026473">
    <property type="protein sequence ID" value="KAG7163366.1"/>
    <property type="molecule type" value="Genomic_DNA"/>
</dbReference>
<dbReference type="GO" id="GO:0005509">
    <property type="term" value="F:calcium ion binding"/>
    <property type="evidence" value="ECO:0007669"/>
    <property type="project" value="UniProtKB-UniRule"/>
</dbReference>
<sequence length="286" mass="31408">AQVIQVVATDHDDPHEGHNAQLVYSLEKNVIDESTGSPIFNIDTQRGLITTALCCLDREKTQQYAIQVVVTDGGGLKGTGTVVVDVEDVNDVPPRFSRPEWTLDVSERHSPDRVLATLTVVDQDVSNNFTFRVVPGSGHGWQMFRVEGRRVGGPGGDLRPVGPLDYENPDHRRGFRFRVEVTDAGEDGWEDKYHVDGAWVNLRLVDENDNTPTYVSDHAHLTLPEDTPLGTVLTTFTAHDLDGFRVDRAGAVRLVGSLDRETTAAHTVVVWAVDDGVPPRTATAIL</sequence>
<feature type="non-terminal residue" evidence="7">
    <location>
        <position position="1"/>
    </location>
</feature>
<evidence type="ECO:0000256" key="2">
    <source>
        <dbReference type="ARBA" id="ARBA00022737"/>
    </source>
</evidence>
<dbReference type="GO" id="GO:0007156">
    <property type="term" value="P:homophilic cell adhesion via plasma membrane adhesion molecules"/>
    <property type="evidence" value="ECO:0007669"/>
    <property type="project" value="InterPro"/>
</dbReference>
<reference evidence="7" key="1">
    <citation type="journal article" date="2021" name="Sci. Adv.">
        <title>The American lobster genome reveals insights on longevity, neural, and immune adaptations.</title>
        <authorList>
            <person name="Polinski J.M."/>
            <person name="Zimin A.V."/>
            <person name="Clark K.F."/>
            <person name="Kohn A.B."/>
            <person name="Sadowski N."/>
            <person name="Timp W."/>
            <person name="Ptitsyn A."/>
            <person name="Khanna P."/>
            <person name="Romanova D.Y."/>
            <person name="Williams P."/>
            <person name="Greenwood S.J."/>
            <person name="Moroz L.L."/>
            <person name="Walt D.R."/>
            <person name="Bodnar A.G."/>
        </authorList>
    </citation>
    <scope>NUCLEOTIDE SEQUENCE</scope>
    <source>
        <strain evidence="7">GMGI-L3</strain>
    </source>
</reference>
<keyword evidence="8" id="KW-1185">Reference proteome</keyword>
<keyword evidence="4" id="KW-0472">Membrane</keyword>
<evidence type="ECO:0000313" key="7">
    <source>
        <dbReference type="EMBL" id="KAG7163366.1"/>
    </source>
</evidence>
<keyword evidence="2" id="KW-0677">Repeat</keyword>
<dbReference type="GO" id="GO:0045296">
    <property type="term" value="F:cadherin binding"/>
    <property type="evidence" value="ECO:0007669"/>
    <property type="project" value="TreeGrafter"/>
</dbReference>
<dbReference type="Proteomes" id="UP000747542">
    <property type="component" value="Unassembled WGS sequence"/>
</dbReference>
<evidence type="ECO:0000256" key="5">
    <source>
        <dbReference type="PROSITE-ProRule" id="PRU00043"/>
    </source>
</evidence>
<gene>
    <name evidence="7" type="primary">CadN2-L2</name>
    <name evidence="7" type="ORF">Hamer_G004502</name>
</gene>
<name>A0A8J5JSF6_HOMAM</name>
<dbReference type="InterPro" id="IPR039808">
    <property type="entry name" value="Cadherin"/>
</dbReference>
<dbReference type="GO" id="GO:0016477">
    <property type="term" value="P:cell migration"/>
    <property type="evidence" value="ECO:0007669"/>
    <property type="project" value="TreeGrafter"/>
</dbReference>
<dbReference type="SUPFAM" id="SSF49313">
    <property type="entry name" value="Cadherin-like"/>
    <property type="match status" value="3"/>
</dbReference>
<dbReference type="Gene3D" id="2.60.40.60">
    <property type="entry name" value="Cadherins"/>
    <property type="match status" value="4"/>
</dbReference>
<feature type="domain" description="Cadherin" evidence="6">
    <location>
        <begin position="97"/>
        <end position="214"/>
    </location>
</feature>
<evidence type="ECO:0000256" key="4">
    <source>
        <dbReference type="ARBA" id="ARBA00023136"/>
    </source>
</evidence>
<evidence type="ECO:0000313" key="8">
    <source>
        <dbReference type="Proteomes" id="UP000747542"/>
    </source>
</evidence>
<accession>A0A8J5JSF6</accession>
<dbReference type="PANTHER" id="PTHR24027:SF438">
    <property type="entry name" value="CADHERIN 23"/>
    <property type="match status" value="1"/>
</dbReference>
<evidence type="ECO:0000259" key="6">
    <source>
        <dbReference type="PROSITE" id="PS50268"/>
    </source>
</evidence>
<organism evidence="7 8">
    <name type="scientific">Homarus americanus</name>
    <name type="common">American lobster</name>
    <dbReference type="NCBI Taxonomy" id="6706"/>
    <lineage>
        <taxon>Eukaryota</taxon>
        <taxon>Metazoa</taxon>
        <taxon>Ecdysozoa</taxon>
        <taxon>Arthropoda</taxon>
        <taxon>Crustacea</taxon>
        <taxon>Multicrustacea</taxon>
        <taxon>Malacostraca</taxon>
        <taxon>Eumalacostraca</taxon>
        <taxon>Eucarida</taxon>
        <taxon>Decapoda</taxon>
        <taxon>Pleocyemata</taxon>
        <taxon>Astacidea</taxon>
        <taxon>Nephropoidea</taxon>
        <taxon>Nephropidae</taxon>
        <taxon>Homarus</taxon>
    </lineage>
</organism>
<dbReference type="GO" id="GO:0031175">
    <property type="term" value="P:neuron projection development"/>
    <property type="evidence" value="ECO:0007669"/>
    <property type="project" value="TreeGrafter"/>
</dbReference>